<dbReference type="InterPro" id="IPR053136">
    <property type="entry name" value="UTP_pyrophosphatase-like"/>
</dbReference>
<feature type="domain" description="YgjP-like metallopeptidase" evidence="1">
    <location>
        <begin position="45"/>
        <end position="243"/>
    </location>
</feature>
<gene>
    <name evidence="3" type="ORF">HED55_09670</name>
</gene>
<evidence type="ECO:0000313" key="3">
    <source>
        <dbReference type="EMBL" id="NKC03491.1"/>
    </source>
</evidence>
<evidence type="ECO:0000313" key="4">
    <source>
        <dbReference type="Proteomes" id="UP000704467"/>
    </source>
</evidence>
<dbReference type="CDD" id="cd06259">
    <property type="entry name" value="YdcF-like"/>
    <property type="match status" value="1"/>
</dbReference>
<reference evidence="3 4" key="1">
    <citation type="submission" date="2020-03" db="EMBL/GenBank/DDBJ databases">
        <title>Whole genome sequencing of clinical and environmental type strains of Ochrobactrum.</title>
        <authorList>
            <person name="Dharne M."/>
        </authorList>
    </citation>
    <scope>NUCLEOTIDE SEQUENCE [LARGE SCALE GENOMIC DNA]</scope>
    <source>
        <strain evidence="3 4">CIP 109452</strain>
    </source>
</reference>
<dbReference type="CDD" id="cd07344">
    <property type="entry name" value="M48_yhfN_like"/>
    <property type="match status" value="1"/>
</dbReference>
<feature type="domain" description="DUF218" evidence="2">
    <location>
        <begin position="279"/>
        <end position="421"/>
    </location>
</feature>
<dbReference type="InterPro" id="IPR014729">
    <property type="entry name" value="Rossmann-like_a/b/a_fold"/>
</dbReference>
<dbReference type="PANTHER" id="PTHR30399:SF1">
    <property type="entry name" value="UTP PYROPHOSPHATASE"/>
    <property type="match status" value="1"/>
</dbReference>
<protein>
    <submittedName>
        <fullName evidence="3">DUF45 domain-containing protein</fullName>
    </submittedName>
</protein>
<dbReference type="Pfam" id="PF01863">
    <property type="entry name" value="YgjP-like"/>
    <property type="match status" value="1"/>
</dbReference>
<sequence>MGLSFLRQNSGNRASANTATVRSERIHAVAGRELPLRVFENPRAKRLTLRIEAGGKGLRITVPPGLPEREVQSFLKRHQGWIESRITKLPDQPAVRPGVKIPIRGVPHLIMHQPGRGTVDLLEGNVLLVHGDPSHLPRRLADYLKGQVKRDIETLVARHTATVGRKDKAVRFKDTKSRWGSCTSDGVLSFSWRIGMAPPAVINYLVAHEVAHLIEMNHGPQFWKLCQELCPDTERCKAWLKRNGSALQAIDFYMNPSILTAAKVLWDYHCIYDPIPASDVIIGLGSYDLRVAERAADLYLEGMAPLVIFTGKSGHWTENLYPASEAEAFAEVAIRRGVPEEAITIEPNATNIGENIRFSLEKMLPGVISPIFVTKPQTQRRVHATVARQWPEAKASVTAPLLSFEEQPTPAYPVEMLINEMTGDLERILDYPAKGYQIAQAVPMEVMEAYDFLIARGFDGHTVRD</sequence>
<evidence type="ECO:0000259" key="1">
    <source>
        <dbReference type="Pfam" id="PF01863"/>
    </source>
</evidence>
<organism evidence="3 4">
    <name type="scientific">Brucella haematophila</name>
    <dbReference type="NCBI Taxonomy" id="419474"/>
    <lineage>
        <taxon>Bacteria</taxon>
        <taxon>Pseudomonadati</taxon>
        <taxon>Pseudomonadota</taxon>
        <taxon>Alphaproteobacteria</taxon>
        <taxon>Hyphomicrobiales</taxon>
        <taxon>Brucellaceae</taxon>
        <taxon>Brucella/Ochrobactrum group</taxon>
        <taxon>Brucella</taxon>
    </lineage>
</organism>
<dbReference type="InterPro" id="IPR003848">
    <property type="entry name" value="DUF218"/>
</dbReference>
<evidence type="ECO:0000259" key="2">
    <source>
        <dbReference type="Pfam" id="PF02698"/>
    </source>
</evidence>
<accession>A0ABX1DM84</accession>
<name>A0ABX1DM84_9HYPH</name>
<keyword evidence="4" id="KW-1185">Reference proteome</keyword>
<dbReference type="Gene3D" id="3.40.50.620">
    <property type="entry name" value="HUPs"/>
    <property type="match status" value="1"/>
</dbReference>
<dbReference type="Pfam" id="PF02698">
    <property type="entry name" value="DUF218"/>
    <property type="match status" value="1"/>
</dbReference>
<comment type="caution">
    <text evidence="3">The sequence shown here is derived from an EMBL/GenBank/DDBJ whole genome shotgun (WGS) entry which is preliminary data.</text>
</comment>
<proteinExistence type="predicted"/>
<dbReference type="Proteomes" id="UP000704467">
    <property type="component" value="Unassembled WGS sequence"/>
</dbReference>
<dbReference type="PANTHER" id="PTHR30399">
    <property type="entry name" value="UNCHARACTERIZED PROTEIN YGJP"/>
    <property type="match status" value="1"/>
</dbReference>
<dbReference type="InterPro" id="IPR002725">
    <property type="entry name" value="YgjP-like_metallopeptidase"/>
</dbReference>
<dbReference type="Gene3D" id="3.30.2010.10">
    <property type="entry name" value="Metalloproteases ('zincins'), catalytic domain"/>
    <property type="match status" value="1"/>
</dbReference>
<dbReference type="EMBL" id="JAAVLN010000001">
    <property type="protein sequence ID" value="NKC03491.1"/>
    <property type="molecule type" value="Genomic_DNA"/>
</dbReference>